<dbReference type="PROSITE" id="PS51257">
    <property type="entry name" value="PROKAR_LIPOPROTEIN"/>
    <property type="match status" value="1"/>
</dbReference>
<reference evidence="6 7" key="1">
    <citation type="submission" date="2020-07" db="EMBL/GenBank/DDBJ databases">
        <title>MOT database genomes.</title>
        <authorList>
            <person name="Joseph S."/>
            <person name="Aduse-Opoku J."/>
            <person name="Hashim A."/>
            <person name="Wade W."/>
            <person name="Curtis M."/>
        </authorList>
    </citation>
    <scope>NUCLEOTIDE SEQUENCE [LARGE SCALE GENOMIC DNA]</scope>
    <source>
        <strain evidence="6 7">DSM 100099</strain>
    </source>
</reference>
<dbReference type="AlphaFoldDB" id="A0A853EN85"/>
<evidence type="ECO:0000256" key="1">
    <source>
        <dbReference type="ARBA" id="ARBA00004196"/>
    </source>
</evidence>
<dbReference type="Proteomes" id="UP000561011">
    <property type="component" value="Unassembled WGS sequence"/>
</dbReference>
<comment type="similarity">
    <text evidence="2">Belongs to the bacterial solute-binding protein 2 family.</text>
</comment>
<name>A0A853EN85_9MICO</name>
<dbReference type="PANTHER" id="PTHR46847">
    <property type="entry name" value="D-ALLOSE-BINDING PERIPLASMIC PROTEIN-RELATED"/>
    <property type="match status" value="1"/>
</dbReference>
<gene>
    <name evidence="6" type="ORF">HZZ10_00745</name>
</gene>
<feature type="signal peptide" evidence="4">
    <location>
        <begin position="1"/>
        <end position="21"/>
    </location>
</feature>
<protein>
    <submittedName>
        <fullName evidence="6">Substrate-binding domain-containing protein</fullName>
    </submittedName>
</protein>
<evidence type="ECO:0000313" key="7">
    <source>
        <dbReference type="Proteomes" id="UP000561011"/>
    </source>
</evidence>
<dbReference type="Gene3D" id="3.40.50.2300">
    <property type="match status" value="2"/>
</dbReference>
<dbReference type="InterPro" id="IPR028082">
    <property type="entry name" value="Peripla_BP_I"/>
</dbReference>
<dbReference type="SUPFAM" id="SSF53822">
    <property type="entry name" value="Periplasmic binding protein-like I"/>
    <property type="match status" value="1"/>
</dbReference>
<comment type="caution">
    <text evidence="6">The sequence shown here is derived from an EMBL/GenBank/DDBJ whole genome shotgun (WGS) entry which is preliminary data.</text>
</comment>
<proteinExistence type="inferred from homology"/>
<evidence type="ECO:0000256" key="4">
    <source>
        <dbReference type="SAM" id="SignalP"/>
    </source>
</evidence>
<organism evidence="6 7">
    <name type="scientific">Sanguibacter inulinus</name>
    <dbReference type="NCBI Taxonomy" id="60922"/>
    <lineage>
        <taxon>Bacteria</taxon>
        <taxon>Bacillati</taxon>
        <taxon>Actinomycetota</taxon>
        <taxon>Actinomycetes</taxon>
        <taxon>Micrococcales</taxon>
        <taxon>Sanguibacteraceae</taxon>
        <taxon>Sanguibacter</taxon>
    </lineage>
</organism>
<dbReference type="GO" id="GO:0030246">
    <property type="term" value="F:carbohydrate binding"/>
    <property type="evidence" value="ECO:0007669"/>
    <property type="project" value="UniProtKB-ARBA"/>
</dbReference>
<keyword evidence="7" id="KW-1185">Reference proteome</keyword>
<evidence type="ECO:0000256" key="3">
    <source>
        <dbReference type="ARBA" id="ARBA00022729"/>
    </source>
</evidence>
<dbReference type="Pfam" id="PF13407">
    <property type="entry name" value="Peripla_BP_4"/>
    <property type="match status" value="1"/>
</dbReference>
<accession>A0A853EN85</accession>
<comment type="subcellular location">
    <subcellularLocation>
        <location evidence="1">Cell envelope</location>
    </subcellularLocation>
</comment>
<dbReference type="InterPro" id="IPR025997">
    <property type="entry name" value="SBP_2_dom"/>
</dbReference>
<evidence type="ECO:0000313" key="6">
    <source>
        <dbReference type="EMBL" id="NYS92069.1"/>
    </source>
</evidence>
<feature type="chain" id="PRO_5039016515" evidence="4">
    <location>
        <begin position="22"/>
        <end position="319"/>
    </location>
</feature>
<evidence type="ECO:0000259" key="5">
    <source>
        <dbReference type="Pfam" id="PF13407"/>
    </source>
</evidence>
<dbReference type="RefSeq" id="WP_179912054.1">
    <property type="nucleotide sequence ID" value="NZ_JACBYE010000001.1"/>
</dbReference>
<sequence length="319" mass="31978">MTFTTRGRLAAVVLTTSLVLAGTAACGRGDTDGGGSDEGSGKSVTLSLSTLNNPFFVDVRDGAQEAADELGIDLTVVDAQNDSTAQTDQIASAVSSGTEGLLINAVDSDAAAAAVAPALSGDLPVIGVDRTVNGAEITSLVSSDNVAGGSQAADALAKAIGEQGKVIVLQGQPGTSASRDRGAGFTEGIAAYPGIEVVAMQTANFDRAQALDVATNLLQANPDVVGIFAENDEMALGAIQALGARAGDDVHVVGFDGTDDGLAAVESGTLEATIAQQPRELGRQSVELMADVLAGETVDSEVPVAVETVTKDNVGDYQS</sequence>
<evidence type="ECO:0000256" key="2">
    <source>
        <dbReference type="ARBA" id="ARBA00007639"/>
    </source>
</evidence>
<feature type="domain" description="Periplasmic binding protein" evidence="5">
    <location>
        <begin position="46"/>
        <end position="296"/>
    </location>
</feature>
<dbReference type="EMBL" id="JACBYE010000001">
    <property type="protein sequence ID" value="NYS92069.1"/>
    <property type="molecule type" value="Genomic_DNA"/>
</dbReference>
<keyword evidence="3 4" id="KW-0732">Signal</keyword>
<dbReference type="PANTHER" id="PTHR46847:SF1">
    <property type="entry name" value="D-ALLOSE-BINDING PERIPLASMIC PROTEIN-RELATED"/>
    <property type="match status" value="1"/>
</dbReference>
<dbReference type="GO" id="GO:0030313">
    <property type="term" value="C:cell envelope"/>
    <property type="evidence" value="ECO:0007669"/>
    <property type="project" value="UniProtKB-SubCell"/>
</dbReference>